<accession>A0ACB8Q809</accession>
<proteinExistence type="predicted"/>
<reference evidence="1" key="2">
    <citation type="journal article" date="2022" name="New Phytol.">
        <title>Evolutionary transition to the ectomycorrhizal habit in the genomes of a hyperdiverse lineage of mushroom-forming fungi.</title>
        <authorList>
            <person name="Looney B."/>
            <person name="Miyauchi S."/>
            <person name="Morin E."/>
            <person name="Drula E."/>
            <person name="Courty P.E."/>
            <person name="Kohler A."/>
            <person name="Kuo A."/>
            <person name="LaButti K."/>
            <person name="Pangilinan J."/>
            <person name="Lipzen A."/>
            <person name="Riley R."/>
            <person name="Andreopoulos W."/>
            <person name="He G."/>
            <person name="Johnson J."/>
            <person name="Nolan M."/>
            <person name="Tritt A."/>
            <person name="Barry K.W."/>
            <person name="Grigoriev I.V."/>
            <person name="Nagy L.G."/>
            <person name="Hibbett D."/>
            <person name="Henrissat B."/>
            <person name="Matheny P.B."/>
            <person name="Labbe J."/>
            <person name="Martin F.M."/>
        </authorList>
    </citation>
    <scope>NUCLEOTIDE SEQUENCE</scope>
    <source>
        <strain evidence="1">EC-137</strain>
    </source>
</reference>
<evidence type="ECO:0000313" key="2">
    <source>
        <dbReference type="Proteomes" id="UP000814128"/>
    </source>
</evidence>
<dbReference type="EMBL" id="MU273828">
    <property type="protein sequence ID" value="KAI0027863.1"/>
    <property type="molecule type" value="Genomic_DNA"/>
</dbReference>
<evidence type="ECO:0000313" key="1">
    <source>
        <dbReference type="EMBL" id="KAI0027863.1"/>
    </source>
</evidence>
<reference evidence="1" key="1">
    <citation type="submission" date="2021-02" db="EMBL/GenBank/DDBJ databases">
        <authorList>
            <consortium name="DOE Joint Genome Institute"/>
            <person name="Ahrendt S."/>
            <person name="Looney B.P."/>
            <person name="Miyauchi S."/>
            <person name="Morin E."/>
            <person name="Drula E."/>
            <person name="Courty P.E."/>
            <person name="Chicoki N."/>
            <person name="Fauchery L."/>
            <person name="Kohler A."/>
            <person name="Kuo A."/>
            <person name="Labutti K."/>
            <person name="Pangilinan J."/>
            <person name="Lipzen A."/>
            <person name="Riley R."/>
            <person name="Andreopoulos W."/>
            <person name="He G."/>
            <person name="Johnson J."/>
            <person name="Barry K.W."/>
            <person name="Grigoriev I.V."/>
            <person name="Nagy L."/>
            <person name="Hibbett D."/>
            <person name="Henrissat B."/>
            <person name="Matheny P.B."/>
            <person name="Labbe J."/>
            <person name="Martin F."/>
        </authorList>
    </citation>
    <scope>NUCLEOTIDE SEQUENCE</scope>
    <source>
        <strain evidence="1">EC-137</strain>
    </source>
</reference>
<gene>
    <name evidence="1" type="ORF">K488DRAFT_19830</name>
</gene>
<protein>
    <submittedName>
        <fullName evidence="1">Uncharacterized protein</fullName>
    </submittedName>
</protein>
<dbReference type="Proteomes" id="UP000814128">
    <property type="component" value="Unassembled WGS sequence"/>
</dbReference>
<feature type="non-terminal residue" evidence="1">
    <location>
        <position position="1"/>
    </location>
</feature>
<comment type="caution">
    <text evidence="1">The sequence shown here is derived from an EMBL/GenBank/DDBJ whole genome shotgun (WGS) entry which is preliminary data.</text>
</comment>
<feature type="non-terminal residue" evidence="1">
    <location>
        <position position="104"/>
    </location>
</feature>
<keyword evidence="2" id="KW-1185">Reference proteome</keyword>
<sequence>SIYSPYPPDGTSRAPLKFNLTVAENPPTPDQAGTILSYLRGSDVTVLLSAHPSVGDHRPTTPEAPVRLVESTPNVLKWPVVVDWSSGRAAAGSTEGILEILEYL</sequence>
<organism evidence="1 2">
    <name type="scientific">Vararia minispora EC-137</name>
    <dbReference type="NCBI Taxonomy" id="1314806"/>
    <lineage>
        <taxon>Eukaryota</taxon>
        <taxon>Fungi</taxon>
        <taxon>Dikarya</taxon>
        <taxon>Basidiomycota</taxon>
        <taxon>Agaricomycotina</taxon>
        <taxon>Agaricomycetes</taxon>
        <taxon>Russulales</taxon>
        <taxon>Lachnocladiaceae</taxon>
        <taxon>Vararia</taxon>
    </lineage>
</organism>
<name>A0ACB8Q809_9AGAM</name>